<gene>
    <name evidence="3" type="ORF">ACFPM7_21135</name>
</gene>
<proteinExistence type="inferred from homology"/>
<evidence type="ECO:0000313" key="3">
    <source>
        <dbReference type="EMBL" id="MFC5289566.1"/>
    </source>
</evidence>
<organism evidence="3 4">
    <name type="scientific">Actinokineospora guangxiensis</name>
    <dbReference type="NCBI Taxonomy" id="1490288"/>
    <lineage>
        <taxon>Bacteria</taxon>
        <taxon>Bacillati</taxon>
        <taxon>Actinomycetota</taxon>
        <taxon>Actinomycetes</taxon>
        <taxon>Pseudonocardiales</taxon>
        <taxon>Pseudonocardiaceae</taxon>
        <taxon>Actinokineospora</taxon>
    </lineage>
</organism>
<keyword evidence="1 3" id="KW-0032">Aminotransferase</keyword>
<dbReference type="GO" id="GO:0008483">
    <property type="term" value="F:transaminase activity"/>
    <property type="evidence" value="ECO:0007669"/>
    <property type="project" value="UniProtKB-KW"/>
</dbReference>
<feature type="domain" description="Aminotransferase class I/classII large" evidence="2">
    <location>
        <begin position="46"/>
        <end position="345"/>
    </location>
</feature>
<reference evidence="4" key="1">
    <citation type="journal article" date="2019" name="Int. J. Syst. Evol. Microbiol.">
        <title>The Global Catalogue of Microorganisms (GCM) 10K type strain sequencing project: providing services to taxonomists for standard genome sequencing and annotation.</title>
        <authorList>
            <consortium name="The Broad Institute Genomics Platform"/>
            <consortium name="The Broad Institute Genome Sequencing Center for Infectious Disease"/>
            <person name="Wu L."/>
            <person name="Ma J."/>
        </authorList>
    </citation>
    <scope>NUCLEOTIDE SEQUENCE [LARGE SCALE GENOMIC DNA]</scope>
    <source>
        <strain evidence="4">CCUG 59778</strain>
    </source>
</reference>
<protein>
    <recommendedName>
        <fullName evidence="1">Aminotransferase</fullName>
        <ecNumber evidence="1">2.6.1.-</ecNumber>
    </recommendedName>
</protein>
<comment type="caution">
    <text evidence="3">The sequence shown here is derived from an EMBL/GenBank/DDBJ whole genome shotgun (WGS) entry which is preliminary data.</text>
</comment>
<evidence type="ECO:0000259" key="2">
    <source>
        <dbReference type="Pfam" id="PF00155"/>
    </source>
</evidence>
<dbReference type="EMBL" id="JBHSKF010000011">
    <property type="protein sequence ID" value="MFC5289566.1"/>
    <property type="molecule type" value="Genomic_DNA"/>
</dbReference>
<dbReference type="Pfam" id="PF00155">
    <property type="entry name" value="Aminotran_1_2"/>
    <property type="match status" value="1"/>
</dbReference>
<dbReference type="InterPro" id="IPR004838">
    <property type="entry name" value="NHTrfase_class1_PyrdxlP-BS"/>
</dbReference>
<dbReference type="InterPro" id="IPR004839">
    <property type="entry name" value="Aminotransferase_I/II_large"/>
</dbReference>
<keyword evidence="4" id="KW-1185">Reference proteome</keyword>
<dbReference type="Proteomes" id="UP001596157">
    <property type="component" value="Unassembled WGS sequence"/>
</dbReference>
<evidence type="ECO:0000256" key="1">
    <source>
        <dbReference type="RuleBase" id="RU000481"/>
    </source>
</evidence>
<dbReference type="SUPFAM" id="SSF53383">
    <property type="entry name" value="PLP-dependent transferases"/>
    <property type="match status" value="1"/>
</dbReference>
<dbReference type="InterPro" id="IPR015421">
    <property type="entry name" value="PyrdxlP-dep_Trfase_major"/>
</dbReference>
<name>A0ABW0EUJ5_9PSEU</name>
<comment type="similarity">
    <text evidence="1">Belongs to the class-I pyridoxal-phosphate-dependent aminotransferase family.</text>
</comment>
<keyword evidence="1" id="KW-0808">Transferase</keyword>
<dbReference type="InterPro" id="IPR015424">
    <property type="entry name" value="PyrdxlP-dep_Trfase"/>
</dbReference>
<accession>A0ABW0EUJ5</accession>
<dbReference type="Gene3D" id="3.90.1150.10">
    <property type="entry name" value="Aspartate Aminotransferase, domain 1"/>
    <property type="match status" value="1"/>
</dbReference>
<dbReference type="InterPro" id="IPR015422">
    <property type="entry name" value="PyrdxlP-dep_Trfase_small"/>
</dbReference>
<dbReference type="RefSeq" id="WP_378249410.1">
    <property type="nucleotide sequence ID" value="NZ_JBHSKF010000011.1"/>
</dbReference>
<dbReference type="EC" id="2.6.1.-" evidence="1"/>
<dbReference type="PROSITE" id="PS00105">
    <property type="entry name" value="AA_TRANSFER_CLASS_1"/>
    <property type="match status" value="1"/>
</dbReference>
<dbReference type="CDD" id="cd00609">
    <property type="entry name" value="AAT_like"/>
    <property type="match status" value="1"/>
</dbReference>
<dbReference type="PANTHER" id="PTHR43510">
    <property type="entry name" value="AMINOTRANSFERASE FUNCTION, HYPOTHETICAL (EUROFUNG)"/>
    <property type="match status" value="1"/>
</dbReference>
<dbReference type="PANTHER" id="PTHR43510:SF1">
    <property type="entry name" value="AMINOTRANSFERASE FUNCTION, HYPOTHETICAL (EUROFUNG)"/>
    <property type="match status" value="1"/>
</dbReference>
<dbReference type="Gene3D" id="3.40.640.10">
    <property type="entry name" value="Type I PLP-dependent aspartate aminotransferase-like (Major domain)"/>
    <property type="match status" value="1"/>
</dbReference>
<sequence length="352" mass="37527">MTAAIYPMRRWAFEDTPGRYEVDLGNSYVPVGDLADLGVPGQLPLGYGSDAGTPRLRAAVAARYGGSPDRVLVTHGAAEALYLLFTTLLRPGDQVITFLPGWLPSLDVPAHRGARVDAVPRTDDMAVDLAAVRALAGPDLRMIYLDSPGNPGGRRTDSQDVLALADLLAATDGYLVLDEEYALDLAGSPALTHPRVVSVSGLAKVYGLPGLRIGWLYGPDEVVEACVRHKHYTSIANSVLCEELAARALERHARYAAAYAAAVEPGWAVVAAWAEANADAVRVVPPDGTPFAWAVPLSGEPSLALCRRALEAKVLLMPGETLGSDRGFRLGFARDPLVVAEGLHRITPLLRR</sequence>
<comment type="cofactor">
    <cofactor evidence="1">
        <name>pyridoxal 5'-phosphate</name>
        <dbReference type="ChEBI" id="CHEBI:597326"/>
    </cofactor>
</comment>
<evidence type="ECO:0000313" key="4">
    <source>
        <dbReference type="Proteomes" id="UP001596157"/>
    </source>
</evidence>